<dbReference type="GO" id="GO:0051539">
    <property type="term" value="F:4 iron, 4 sulfur cluster binding"/>
    <property type="evidence" value="ECO:0007669"/>
    <property type="project" value="UniProtKB-KW"/>
</dbReference>
<evidence type="ECO:0000256" key="7">
    <source>
        <dbReference type="SAM" id="Phobius"/>
    </source>
</evidence>
<dbReference type="InterPro" id="IPR017900">
    <property type="entry name" value="4Fe4S_Fe_S_CS"/>
</dbReference>
<dbReference type="AlphaFoldDB" id="A0A4R3JFM7"/>
<dbReference type="InterPro" id="IPR017896">
    <property type="entry name" value="4Fe4S_Fe-S-bd"/>
</dbReference>
<name>A0A4R3JFM7_9PROT</name>
<dbReference type="Pfam" id="PF13746">
    <property type="entry name" value="Fer4_18"/>
    <property type="match status" value="1"/>
</dbReference>
<dbReference type="PANTHER" id="PTHR30176:SF3">
    <property type="entry name" value="FERREDOXIN-TYPE PROTEIN NAPH"/>
    <property type="match status" value="1"/>
</dbReference>
<feature type="transmembrane region" description="Helical" evidence="7">
    <location>
        <begin position="203"/>
        <end position="221"/>
    </location>
</feature>
<gene>
    <name evidence="9" type="ORF">EDD55_102122</name>
</gene>
<dbReference type="GO" id="GO:0005886">
    <property type="term" value="C:plasma membrane"/>
    <property type="evidence" value="ECO:0007669"/>
    <property type="project" value="TreeGrafter"/>
</dbReference>
<dbReference type="SUPFAM" id="SSF54862">
    <property type="entry name" value="4Fe-4S ferredoxins"/>
    <property type="match status" value="1"/>
</dbReference>
<keyword evidence="7" id="KW-0812">Transmembrane</keyword>
<feature type="transmembrane region" description="Helical" evidence="7">
    <location>
        <begin position="43"/>
        <end position="61"/>
    </location>
</feature>
<evidence type="ECO:0000313" key="10">
    <source>
        <dbReference type="Proteomes" id="UP000295304"/>
    </source>
</evidence>
<feature type="transmembrane region" description="Helical" evidence="7">
    <location>
        <begin position="166"/>
        <end position="183"/>
    </location>
</feature>
<dbReference type="PANTHER" id="PTHR30176">
    <property type="entry name" value="FERREDOXIN-TYPE PROTEIN NAPH"/>
    <property type="match status" value="1"/>
</dbReference>
<keyword evidence="3" id="KW-0479">Metal-binding</keyword>
<feature type="transmembrane region" description="Helical" evidence="7">
    <location>
        <begin position="93"/>
        <end position="114"/>
    </location>
</feature>
<keyword evidence="6" id="KW-0411">Iron-sulfur</keyword>
<feature type="domain" description="4Fe-4S ferredoxin-type" evidence="8">
    <location>
        <begin position="258"/>
        <end position="289"/>
    </location>
</feature>
<keyword evidence="7" id="KW-1133">Transmembrane helix</keyword>
<reference evidence="9 10" key="1">
    <citation type="submission" date="2019-03" db="EMBL/GenBank/DDBJ databases">
        <title>Genomic Encyclopedia of Type Strains, Phase IV (KMG-IV): sequencing the most valuable type-strain genomes for metagenomic binning, comparative biology and taxonomic classification.</title>
        <authorList>
            <person name="Goeker M."/>
        </authorList>
    </citation>
    <scope>NUCLEOTIDE SEQUENCE [LARGE SCALE GENOMIC DNA]</scope>
    <source>
        <strain evidence="9 10">DSM 101688</strain>
    </source>
</reference>
<dbReference type="Proteomes" id="UP000295304">
    <property type="component" value="Unassembled WGS sequence"/>
</dbReference>
<sequence>MSVISHNETKNGPKKAEEKPSLYASHIKVYPQRIAGTFRRIKWLTLYTLLGLYYLVPWIRWDRGPGAPSQAVLIDMPARRAYFFGIEIWPQEVYYLAGILILGAIGLFLATGLAGRVWCGFTCPQTVWTDLFMWVERKIEGSRNKRMKLDAGPLTLEKAAKKISKHAAWIVISIITGGAWIFYYGDAPTMLKEMLTGQASQTVYGFLFLFTATTYLLAGWAREQVCTYMCPWPRFQSAMFDEDTLIVTYEAWRGEPRGKAKTDDKIGDCVDCNLCQNVCPTGVDIRKGSQLECIGCALCIDACNSVMTKLNRPLNLITYDSISNQNARQEGKPERIRLIRPRTVAYMALLTIVGGIMAYGLLERPRVEVNIQRDRSPLFVTLSNGDIRNGYTFKILNMLRRERTFNLTTEYVDNATMTVIGINGRDRKNVTLKVGPDTVGTYRVFVKAPPQSLKAESQNLEFVLRETGAQSHVEVDSTTKFYGPKK</sequence>
<proteinExistence type="predicted"/>
<evidence type="ECO:0000256" key="4">
    <source>
        <dbReference type="ARBA" id="ARBA00022982"/>
    </source>
</evidence>
<evidence type="ECO:0000256" key="3">
    <source>
        <dbReference type="ARBA" id="ARBA00022723"/>
    </source>
</evidence>
<comment type="caution">
    <text evidence="9">The sequence shown here is derived from an EMBL/GenBank/DDBJ whole genome shotgun (WGS) entry which is preliminary data.</text>
</comment>
<dbReference type="Gene3D" id="2.60.40.10">
    <property type="entry name" value="Immunoglobulins"/>
    <property type="match status" value="1"/>
</dbReference>
<evidence type="ECO:0000256" key="6">
    <source>
        <dbReference type="ARBA" id="ARBA00023014"/>
    </source>
</evidence>
<keyword evidence="2" id="KW-0004">4Fe-4S</keyword>
<dbReference type="InterPro" id="IPR013783">
    <property type="entry name" value="Ig-like_fold"/>
</dbReference>
<dbReference type="RefSeq" id="WP_132938053.1">
    <property type="nucleotide sequence ID" value="NZ_CP119676.1"/>
</dbReference>
<evidence type="ECO:0000256" key="5">
    <source>
        <dbReference type="ARBA" id="ARBA00023004"/>
    </source>
</evidence>
<evidence type="ECO:0000256" key="2">
    <source>
        <dbReference type="ARBA" id="ARBA00022485"/>
    </source>
</evidence>
<dbReference type="InterPro" id="IPR032879">
    <property type="entry name" value="FixG_C"/>
</dbReference>
<keyword evidence="4" id="KW-0249">Electron transport</keyword>
<evidence type="ECO:0000313" key="9">
    <source>
        <dbReference type="EMBL" id="TCS64083.1"/>
    </source>
</evidence>
<organism evidence="9 10">
    <name type="scientific">Varunaivibrio sulfuroxidans</name>
    <dbReference type="NCBI Taxonomy" id="1773489"/>
    <lineage>
        <taxon>Bacteria</taxon>
        <taxon>Pseudomonadati</taxon>
        <taxon>Pseudomonadota</taxon>
        <taxon>Alphaproteobacteria</taxon>
        <taxon>Rhodospirillales</taxon>
        <taxon>Magnetovibrionaceae</taxon>
        <taxon>Varunaivibrio</taxon>
    </lineage>
</organism>
<feature type="transmembrane region" description="Helical" evidence="7">
    <location>
        <begin position="344"/>
        <end position="362"/>
    </location>
</feature>
<keyword evidence="1" id="KW-0813">Transport</keyword>
<dbReference type="EMBL" id="SLZW01000002">
    <property type="protein sequence ID" value="TCS64083.1"/>
    <property type="molecule type" value="Genomic_DNA"/>
</dbReference>
<keyword evidence="7" id="KW-0472">Membrane</keyword>
<dbReference type="Pfam" id="PF12801">
    <property type="entry name" value="Fer4_5"/>
    <property type="match status" value="1"/>
</dbReference>
<dbReference type="PROSITE" id="PS51379">
    <property type="entry name" value="4FE4S_FER_2"/>
    <property type="match status" value="1"/>
</dbReference>
<keyword evidence="5" id="KW-0408">Iron</keyword>
<dbReference type="NCBIfam" id="TIGR02745">
    <property type="entry name" value="ccoG_rdxA_fixG"/>
    <property type="match status" value="1"/>
</dbReference>
<evidence type="ECO:0000259" key="8">
    <source>
        <dbReference type="PROSITE" id="PS51379"/>
    </source>
</evidence>
<dbReference type="Pfam" id="PF11614">
    <property type="entry name" value="FixG_C"/>
    <property type="match status" value="1"/>
</dbReference>
<dbReference type="OrthoDB" id="9811700at2"/>
<protein>
    <submittedName>
        <fullName evidence="9">Cytochrome c oxidase accessory protein FixG</fullName>
    </submittedName>
</protein>
<keyword evidence="10" id="KW-1185">Reference proteome</keyword>
<accession>A0A4R3JFM7</accession>
<dbReference type="InterPro" id="IPR051684">
    <property type="entry name" value="Electron_Trans/Redox"/>
</dbReference>
<dbReference type="GO" id="GO:0046872">
    <property type="term" value="F:metal ion binding"/>
    <property type="evidence" value="ECO:0007669"/>
    <property type="project" value="UniProtKB-KW"/>
</dbReference>
<dbReference type="InterPro" id="IPR014116">
    <property type="entry name" value="Cyt_c_oxidase_cbb3_FixG"/>
</dbReference>
<evidence type="ECO:0000256" key="1">
    <source>
        <dbReference type="ARBA" id="ARBA00022448"/>
    </source>
</evidence>
<dbReference type="PROSITE" id="PS00198">
    <property type="entry name" value="4FE4S_FER_1"/>
    <property type="match status" value="1"/>
</dbReference>